<feature type="compositionally biased region" description="Low complexity" evidence="1">
    <location>
        <begin position="93"/>
        <end position="109"/>
    </location>
</feature>
<dbReference type="EMBL" id="CM000950">
    <property type="protein sequence ID" value="EDY65740.1"/>
    <property type="molecule type" value="Genomic_DNA"/>
</dbReference>
<evidence type="ECO:0000313" key="3">
    <source>
        <dbReference type="Proteomes" id="UP000002805"/>
    </source>
</evidence>
<evidence type="ECO:0000256" key="1">
    <source>
        <dbReference type="SAM" id="MobiDB-lite"/>
    </source>
</evidence>
<evidence type="ECO:0008006" key="4">
    <source>
        <dbReference type="Google" id="ProtNLM"/>
    </source>
</evidence>
<name>B5HFX9_STRE2</name>
<protein>
    <recommendedName>
        <fullName evidence="4">LPXTG cell wall anchor domain-containing protein</fullName>
    </recommendedName>
</protein>
<dbReference type="eggNOG" id="ENOG50325IS">
    <property type="taxonomic scope" value="Bacteria"/>
</dbReference>
<dbReference type="RefSeq" id="WP_005315723.1">
    <property type="nucleotide sequence ID" value="NZ_CM000950.1"/>
</dbReference>
<keyword evidence="3" id="KW-1185">Reference proteome</keyword>
<feature type="region of interest" description="Disordered" evidence="1">
    <location>
        <begin position="10"/>
        <end position="31"/>
    </location>
</feature>
<proteinExistence type="predicted"/>
<dbReference type="HOGENOM" id="CLU_1642813_0_0_11"/>
<feature type="region of interest" description="Disordered" evidence="1">
    <location>
        <begin position="58"/>
        <end position="115"/>
    </location>
</feature>
<dbReference type="Proteomes" id="UP000002805">
    <property type="component" value="Chromosome"/>
</dbReference>
<organism evidence="2 3">
    <name type="scientific">Streptomyces pristinaespiralis (strain ATCC 25486 / DSM 40338 / CBS 914.69 / JCM 4507 / KCC S-0507 / NBRC 13074 / NRRL 2958 / 5647)</name>
    <dbReference type="NCBI Taxonomy" id="457429"/>
    <lineage>
        <taxon>Bacteria</taxon>
        <taxon>Bacillati</taxon>
        <taxon>Actinomycetota</taxon>
        <taxon>Actinomycetes</taxon>
        <taxon>Kitasatosporales</taxon>
        <taxon>Streptomycetaceae</taxon>
        <taxon>Streptomyces</taxon>
    </lineage>
</organism>
<evidence type="ECO:0000313" key="2">
    <source>
        <dbReference type="EMBL" id="EDY65740.1"/>
    </source>
</evidence>
<dbReference type="AlphaFoldDB" id="B5HFX9"/>
<gene>
    <name evidence="2" type="ORF">SSDG_03785</name>
</gene>
<accession>B5HFX9</accession>
<reference evidence="3" key="1">
    <citation type="submission" date="2008-02" db="EMBL/GenBank/DDBJ databases">
        <authorList>
            <consortium name="The Broad Institute Genome Sequencing Platform"/>
            <person name="Fischbach M."/>
            <person name="Ward D."/>
            <person name="Young S."/>
            <person name="Jaffe D."/>
            <person name="Gnerre S."/>
            <person name="Berlin A."/>
            <person name="Heiman D."/>
            <person name="Hepburn T."/>
            <person name="Sykes S."/>
            <person name="Alvarado L."/>
            <person name="Kodira C.D."/>
            <person name="Straight P."/>
            <person name="Clardy J."/>
            <person name="Hung D."/>
            <person name="Kolter R."/>
            <person name="Mekalanos J."/>
            <person name="Walker S."/>
            <person name="Walsh C.T."/>
            <person name="Lander E."/>
            <person name="Galagan J."/>
            <person name="Nusbaum C."/>
            <person name="Birren B."/>
        </authorList>
    </citation>
    <scope>NUCLEOTIDE SEQUENCE [LARGE SCALE GENOMIC DNA]</scope>
    <source>
        <strain evidence="3">ATCC 25486 / DSM 40338 / CBS 914.69 / JCM 4507 / NBRC 13074 / NRRL 2958 / 5647</strain>
    </source>
</reference>
<sequence>MGLMGFLVQSLPVLPGGRGRHRKETPSGGTERLSRLLGTLAVTTAAVFGPAVPALAVPAGPAAPGTLPGEQPAHRTVQDGPGRQTGGHDGAQPARAEAADGPEGAADGAEGLKDGEPARQVEMARTGGTAEQLWLLGGVALSLTAAGIVAVAATRGRRRDH</sequence>
<reference evidence="3" key="2">
    <citation type="submission" date="2009-10" db="EMBL/GenBank/DDBJ databases">
        <title>The genome sequence of Streptomyces pristinaespiralis strain ATCC 25486.</title>
        <authorList>
            <consortium name="The Broad Institute Genome Sequencing Platform"/>
            <consortium name="Broad Institute Microbial Sequencing Center"/>
            <person name="Fischbach M."/>
            <person name="Godfrey P."/>
            <person name="Ward D."/>
            <person name="Young S."/>
            <person name="Zeng Q."/>
            <person name="Koehrsen M."/>
            <person name="Alvarado L."/>
            <person name="Berlin A.M."/>
            <person name="Bochicchio J."/>
            <person name="Borenstein D."/>
            <person name="Chapman S.B."/>
            <person name="Chen Z."/>
            <person name="Engels R."/>
            <person name="Freedman E."/>
            <person name="Gellesch M."/>
            <person name="Goldberg J."/>
            <person name="Griggs A."/>
            <person name="Gujja S."/>
            <person name="Heilman E.R."/>
            <person name="Heiman D.I."/>
            <person name="Hepburn T.A."/>
            <person name="Howarth C."/>
            <person name="Jen D."/>
            <person name="Larson L."/>
            <person name="Lewis B."/>
            <person name="Mehta T."/>
            <person name="Park D."/>
            <person name="Pearson M."/>
            <person name="Richards J."/>
            <person name="Roberts A."/>
            <person name="Saif S."/>
            <person name="Shea T.D."/>
            <person name="Shenoy N."/>
            <person name="Sisk P."/>
            <person name="Stolte C."/>
            <person name="Sykes S.N."/>
            <person name="Thomson T."/>
            <person name="Walk T."/>
            <person name="White J."/>
            <person name="Yandava C."/>
            <person name="Straight P."/>
            <person name="Clardy J."/>
            <person name="Hung D."/>
            <person name="Kolter R."/>
            <person name="Mekalanos J."/>
            <person name="Walker S."/>
            <person name="Walsh C.T."/>
            <person name="Wieland-Brown L.C."/>
            <person name="Haas B."/>
            <person name="Nusbaum C."/>
            <person name="Birren B."/>
        </authorList>
    </citation>
    <scope>NUCLEOTIDE SEQUENCE [LARGE SCALE GENOMIC DNA]</scope>
    <source>
        <strain evidence="3">ATCC 25486 / DSM 40338 / CBS 914.69 / JCM 4507 / NBRC 13074 / NRRL 2958 / 5647</strain>
    </source>
</reference>
<dbReference type="GeneID" id="97234849"/>